<keyword evidence="1" id="KW-0472">Membrane</keyword>
<dbReference type="SUPFAM" id="SSF56672">
    <property type="entry name" value="DNA/RNA polymerases"/>
    <property type="match status" value="1"/>
</dbReference>
<dbReference type="EMBL" id="CAUEEQ010067444">
    <property type="protein sequence ID" value="CAJ0965427.1"/>
    <property type="molecule type" value="Genomic_DNA"/>
</dbReference>
<evidence type="ECO:0000313" key="2">
    <source>
        <dbReference type="EMBL" id="CAJ0965427.1"/>
    </source>
</evidence>
<evidence type="ECO:0008006" key="4">
    <source>
        <dbReference type="Google" id="ProtNLM"/>
    </source>
</evidence>
<proteinExistence type="predicted"/>
<feature type="transmembrane region" description="Helical" evidence="1">
    <location>
        <begin position="518"/>
        <end position="538"/>
    </location>
</feature>
<protein>
    <recommendedName>
        <fullName evidence="4">Reverse transcriptase domain-containing protein</fullName>
    </recommendedName>
</protein>
<gene>
    <name evidence="2" type="ORF">RIMI_LOCUS20292063</name>
</gene>
<keyword evidence="1" id="KW-0812">Transmembrane</keyword>
<feature type="non-terminal residue" evidence="2">
    <location>
        <position position="577"/>
    </location>
</feature>
<dbReference type="Gene3D" id="3.40.50.1110">
    <property type="entry name" value="SGNH hydrolase"/>
    <property type="match status" value="1"/>
</dbReference>
<dbReference type="SUPFAM" id="SSF52266">
    <property type="entry name" value="SGNH hydrolase"/>
    <property type="match status" value="1"/>
</dbReference>
<evidence type="ECO:0000313" key="3">
    <source>
        <dbReference type="Proteomes" id="UP001176940"/>
    </source>
</evidence>
<sequence length="577" mass="64182">MIKDQFFHLCPAEVGQFVMDREPKDVTKAAQIADAYEANRRSEVRKPVTTAGEGVSLQPTPVPLPANTPEVLAPWPTTPDLPPNLASVTSAIGLVISVPPVQDKQKYTPRPQGLMQQFFWWVVWLGGSFLEWAVRDVSGLDSVIHYLDDFLCIGPDQSQCCEVLLRTVVWVAKRFGVPLAPGKTEGPCTSLSFLGIVIDSMRWEFRLPVDKVLGLRDEVAQARLGAFSVAGAGCRGDGAGMPGGTLERGVRAAEPLTPYRHRTYYTVRCRLPCFDAGLRGSSSLLVWIVGHSNVYWGARRADVRQDGRQLGFSRDVAVIRWLGFRGLGWNRVLEEVHNGIRLDRPPDILVLHVGGNDLGIHPCRELIRDIKHDMLRLWVSFREISIVWSEIVPRTSWRHARSVDKINKARIKVHLNAVGIDLWARGALQSGIERAIAVKIVALVATPWQHRALQLVEYKDSVIILYHECQCHYPVPQVSLSYTPSVSVIILYPKCECHYPVPQVSVSLSCTPSVSVNILYPSVSVIILYPSVSVIILYPKCQCHYPVPQVSVSLSCTPCVSVIILYPSVSVIILYPE</sequence>
<dbReference type="InterPro" id="IPR052055">
    <property type="entry name" value="Hepadnavirus_pol/RT"/>
</dbReference>
<name>A0ABN9MF84_9NEOB</name>
<dbReference type="InterPro" id="IPR043502">
    <property type="entry name" value="DNA/RNA_pol_sf"/>
</dbReference>
<feature type="transmembrane region" description="Helical" evidence="1">
    <location>
        <begin position="550"/>
        <end position="575"/>
    </location>
</feature>
<comment type="caution">
    <text evidence="2">The sequence shown here is derived from an EMBL/GenBank/DDBJ whole genome shotgun (WGS) entry which is preliminary data.</text>
</comment>
<dbReference type="PANTHER" id="PTHR33050:SF8">
    <property type="entry name" value="REVERSE TRANSCRIPTASE DOMAIN-CONTAINING PROTEIN"/>
    <property type="match status" value="1"/>
</dbReference>
<dbReference type="PANTHER" id="PTHR33050">
    <property type="entry name" value="REVERSE TRANSCRIPTASE DOMAIN-CONTAINING PROTEIN"/>
    <property type="match status" value="1"/>
</dbReference>
<keyword evidence="3" id="KW-1185">Reference proteome</keyword>
<evidence type="ECO:0000256" key="1">
    <source>
        <dbReference type="SAM" id="Phobius"/>
    </source>
</evidence>
<accession>A0ABN9MF84</accession>
<reference evidence="2" key="1">
    <citation type="submission" date="2023-07" db="EMBL/GenBank/DDBJ databases">
        <authorList>
            <person name="Stuckert A."/>
        </authorList>
    </citation>
    <scope>NUCLEOTIDE SEQUENCE</scope>
</reference>
<keyword evidence="1" id="KW-1133">Transmembrane helix</keyword>
<dbReference type="Proteomes" id="UP001176940">
    <property type="component" value="Unassembled WGS sequence"/>
</dbReference>
<organism evidence="2 3">
    <name type="scientific">Ranitomeya imitator</name>
    <name type="common">mimic poison frog</name>
    <dbReference type="NCBI Taxonomy" id="111125"/>
    <lineage>
        <taxon>Eukaryota</taxon>
        <taxon>Metazoa</taxon>
        <taxon>Chordata</taxon>
        <taxon>Craniata</taxon>
        <taxon>Vertebrata</taxon>
        <taxon>Euteleostomi</taxon>
        <taxon>Amphibia</taxon>
        <taxon>Batrachia</taxon>
        <taxon>Anura</taxon>
        <taxon>Neobatrachia</taxon>
        <taxon>Hyloidea</taxon>
        <taxon>Dendrobatidae</taxon>
        <taxon>Dendrobatinae</taxon>
        <taxon>Ranitomeya</taxon>
    </lineage>
</organism>
<dbReference type="InterPro" id="IPR036514">
    <property type="entry name" value="SGNH_hydro_sf"/>
</dbReference>